<feature type="compositionally biased region" description="Basic and acidic residues" evidence="1">
    <location>
        <begin position="434"/>
        <end position="450"/>
    </location>
</feature>
<gene>
    <name evidence="2" type="ORF">NCLIV_035600</name>
</gene>
<feature type="compositionally biased region" description="Basic residues" evidence="1">
    <location>
        <begin position="423"/>
        <end position="433"/>
    </location>
</feature>
<feature type="region of interest" description="Disordered" evidence="1">
    <location>
        <begin position="302"/>
        <end position="330"/>
    </location>
</feature>
<dbReference type="AlphaFoldDB" id="F0VJ68"/>
<reference evidence="3" key="1">
    <citation type="journal article" date="2012" name="PLoS Pathog.">
        <title>Comparative genomics of the apicomplexan parasites Toxoplasma gondii and Neospora caninum: Coccidia differing in host range and transmission strategy.</title>
        <authorList>
            <person name="Reid A.J."/>
            <person name="Vermont S.J."/>
            <person name="Cotton J.A."/>
            <person name="Harris D."/>
            <person name="Hill-Cawthorne G.A."/>
            <person name="Konen-Waisman S."/>
            <person name="Latham S.M."/>
            <person name="Mourier T."/>
            <person name="Norton R."/>
            <person name="Quail M.A."/>
            <person name="Sanders M."/>
            <person name="Shanmugam D."/>
            <person name="Sohal A."/>
            <person name="Wasmuth J.D."/>
            <person name="Brunk B."/>
            <person name="Grigg M.E."/>
            <person name="Howard J.C."/>
            <person name="Parkinson J."/>
            <person name="Roos D.S."/>
            <person name="Trees A.J."/>
            <person name="Berriman M."/>
            <person name="Pain A."/>
            <person name="Wastling J.M."/>
        </authorList>
    </citation>
    <scope>NUCLEOTIDE SEQUENCE [LARGE SCALE GENOMIC DNA]</scope>
    <source>
        <strain evidence="3">Liverpool</strain>
    </source>
</reference>
<name>F0VJ68_NEOCL</name>
<feature type="region of interest" description="Disordered" evidence="1">
    <location>
        <begin position="421"/>
        <end position="492"/>
    </location>
</feature>
<dbReference type="InParanoid" id="F0VJ68"/>
<proteinExistence type="predicted"/>
<dbReference type="EMBL" id="FR823390">
    <property type="protein sequence ID" value="CBZ53779.1"/>
    <property type="molecule type" value="Genomic_DNA"/>
</dbReference>
<feature type="compositionally biased region" description="Acidic residues" evidence="1">
    <location>
        <begin position="545"/>
        <end position="554"/>
    </location>
</feature>
<organism evidence="2 3">
    <name type="scientific">Neospora caninum (strain Liverpool)</name>
    <dbReference type="NCBI Taxonomy" id="572307"/>
    <lineage>
        <taxon>Eukaryota</taxon>
        <taxon>Sar</taxon>
        <taxon>Alveolata</taxon>
        <taxon>Apicomplexa</taxon>
        <taxon>Conoidasida</taxon>
        <taxon>Coccidia</taxon>
        <taxon>Eucoccidiorida</taxon>
        <taxon>Eimeriorina</taxon>
        <taxon>Sarcocystidae</taxon>
        <taxon>Neospora</taxon>
    </lineage>
</organism>
<dbReference type="eggNOG" id="ENOG502QYDA">
    <property type="taxonomic scope" value="Eukaryota"/>
</dbReference>
<dbReference type="GeneID" id="13443347"/>
<protein>
    <submittedName>
        <fullName evidence="2">Uncharacterized protein</fullName>
    </submittedName>
</protein>
<sequence>MCCAQALAVNARSDKDVSSFAGLTGLSPPSEHKQRRSTAQGEDLENEQTEMPIEARLPHLWGVKRGRDVPARGAVLKVIDEDQLSKRRSVSGTAVEREVSVSNHARSEPFPAAVQVRGERLQCREASCHPFSQEQRPGVPPVAPTSRFESPRSSLAAAALADDCVFTVGGEETLADHFCSAQLFVTPRWSDNGLGLDASQLEAAHAMQMSPFPDSHSPVGAGTAGEACAATPWVSTSRDVLTPTLTGEDDATAAVDAARAATAALFSDFHTGLTPRTPTACGVDVEPLRVCMRDTSPVSSPFVSGAARSVRGSRKSREGGSKGDFPAAAGSQSVRGVSLGASACETYYLHSPAFCSFQVGRLSTGSASSVDSVASEGCDCRSRCVHGQSCSACLGDCEMNQYPIVVQQAYLASEVAAGEARGARSHTHRKRGRVKEDPAAKASAELENRGRNGGTKLANKKIPRHFLGEPEKAGRGMRGRPSQRSVAGSKDEGARLVAEKLASVKNQKAQQDRWKVVERILVTAEEEKRASWWRDDEAGDKLEGEESEEEDESF</sequence>
<feature type="region of interest" description="Disordered" evidence="1">
    <location>
        <begin position="526"/>
        <end position="554"/>
    </location>
</feature>
<dbReference type="OrthoDB" id="330066at2759"/>
<dbReference type="Proteomes" id="UP000007494">
    <property type="component" value="Chromosome VIII"/>
</dbReference>
<feature type="region of interest" description="Disordered" evidence="1">
    <location>
        <begin position="18"/>
        <end position="49"/>
    </location>
</feature>
<dbReference type="RefSeq" id="XP_003883811.1">
    <property type="nucleotide sequence ID" value="XM_003883762.1"/>
</dbReference>
<evidence type="ECO:0000256" key="1">
    <source>
        <dbReference type="SAM" id="MobiDB-lite"/>
    </source>
</evidence>
<dbReference type="VEuPathDB" id="ToxoDB:NCLIV_035600"/>
<accession>F0VJ68</accession>
<dbReference type="OMA" id="VERILMT"/>
<evidence type="ECO:0000313" key="2">
    <source>
        <dbReference type="EMBL" id="CBZ53779.1"/>
    </source>
</evidence>
<feature type="compositionally biased region" description="Basic and acidic residues" evidence="1">
    <location>
        <begin position="526"/>
        <end position="544"/>
    </location>
</feature>
<evidence type="ECO:0000313" key="3">
    <source>
        <dbReference type="Proteomes" id="UP000007494"/>
    </source>
</evidence>
<keyword evidence="3" id="KW-1185">Reference proteome</keyword>